<feature type="region of interest" description="Disordered" evidence="1">
    <location>
        <begin position="1328"/>
        <end position="1404"/>
    </location>
</feature>
<feature type="compositionally biased region" description="Basic and acidic residues" evidence="1">
    <location>
        <begin position="274"/>
        <end position="296"/>
    </location>
</feature>
<dbReference type="InterPro" id="IPR018946">
    <property type="entry name" value="PhoD-like_MPP"/>
</dbReference>
<evidence type="ECO:0000313" key="3">
    <source>
        <dbReference type="EMBL" id="PKS09857.1"/>
    </source>
</evidence>
<feature type="compositionally biased region" description="Basic and acidic residues" evidence="1">
    <location>
        <begin position="429"/>
        <end position="440"/>
    </location>
</feature>
<gene>
    <name evidence="3" type="ORF">jhhlp_004480</name>
</gene>
<dbReference type="CDD" id="cd07389">
    <property type="entry name" value="MPP_PhoD"/>
    <property type="match status" value="1"/>
</dbReference>
<organism evidence="3 4">
    <name type="scientific">Lomentospora prolificans</name>
    <dbReference type="NCBI Taxonomy" id="41688"/>
    <lineage>
        <taxon>Eukaryota</taxon>
        <taxon>Fungi</taxon>
        <taxon>Dikarya</taxon>
        <taxon>Ascomycota</taxon>
        <taxon>Pezizomycotina</taxon>
        <taxon>Sordariomycetes</taxon>
        <taxon>Hypocreomycetidae</taxon>
        <taxon>Microascales</taxon>
        <taxon>Microascaceae</taxon>
        <taxon>Lomentospora</taxon>
    </lineage>
</organism>
<accession>A0A2N3NBT8</accession>
<sequence length="1654" mass="183259">MSTPYWGRLPASTTAIPHSPSNRQSDDYPSPMDQPVPDDQPRQRPQRISVQTAHTDAPTESTFSPFASPTTSSFLGQGLAPRPPSYPYRNTPDYPPDIADKRSHRRTRTHEDVNDFGLVSPTPPAAPDVPRAPPVSYRHPYSNGSTPDPYAAAAAAIANASKVARASVSPPIANMDTRESQYQRPSRPTPLDRSPADPGHQQTTNSPQPRIAGEVPLQQVRKGSVREVVTGRNPHLDASSRPRQASTSSQSDRRRKFADDRSPLQRLELTLDSISKEEKRARVEAAEKRAREKAARAAEASKQQPVTPQQVRFREQPPSDNGTSGQAPPQPRQAPRPTEPPHLTEQPHLAEPPRLADPPVSAHRGPLAQNPPSDDRFYPEPIPARSIPTVPAPIPIGAESTPPSTAGGSEGPGAGNMTGNMGMPKRNLSFRERAAQKDIRPPNGLTPDSPPTQPVAAPPSSGGGFSLTRSGSNKLKKDPPGDPWYRLRVEAQNAIPASYSQPLTHVFPSHQNGHSTDQIQPSPEVQQPSYTLDPQPSFASPRHIPPVARTFTEQPAQLPPQPGIRRYDTEPIPRTTQTTVTFEEDPRIPRGHATDDDSQASGPDPRRPEYTPGDGLYLPPNFLDEWKQATVGSLSGTLLNLAEDVAPAVEKDKAWWETGGSKRGIPSRPRKAEAFDGEYAETNGPTRFKPPLYLQCGPLLRYCGIRRELAAKTARNPTIVEREIWRGTIMIVTRDSDSSYDITPTLRLFLQPIELLPPPPMQINGELSPEYVDPIAGHPKLGRRGETLYVRPVEHLEEAKDLSLNETEEGLYEATRSPPDIPLPKGVSELPGSYASRYKRIEVDGEKVGKYNVVRGFRLHAERGHTFWRFNIEVELNDHQQRVAYRINRGPAMAFWIPMKGQPMNIMFHSCNGFGLNIEQTDGFSGPDPLWRDVLNNHQTQPFHVMVGGGGQIYNDSVITACPRLRDWYETRNPLQKYSAPFTPELQDELEAFYLGQYCRWFSQGLFALAGSQIPMINILDDHEIIDGYGSYPRRAMSSPVFTGLGAVAFKYYMLFQHQSIMDESEASEPSWILGTAPGPYIKELSRSLLVELGSEISLLAIDCRTERTELDVIAEETWEKIMDRCYKDVRSGSTKHLLVVLPVPIAYPRLVWLENILSSRLMLPVKAVGKAGVLKSKLNQLENSGDVLDDLNDHWTAKTHKGERRDVIEQLQDLAAIKSVRVTILSGDVNLAAVGQFYSHPRFQLPKHKDFRYMPNIIASPIVNSPPSNLIVDMLNKRSKVHHFDKYTEEDMIPMFPRGVDGKPRNNKRLLPHRNWCSIRIWAPGNTPPPSIAPSTRDRSITPPLNNGGFFRRLSRRKGATRKPEGPHDSRPPISGSGSGGLFRSFSRRKSSDTARPAVSSGKLVRSLSVNRADFSARKLVGLGRPQGSYDGDAYQSYRADDRAGDHEPYDPYDSQPAPDSGPTWTSRLRGGGEPEYELGDEAAFTARPVRKAPEPPPQSSGSADEFVPKPFHRTPTSLSTKQRNRADDFAVDLEGGLDISLNVEVNSKDPAGITVPYRILVPRLFYDEDDEKKHDALLASEQPSGFKRLLSFRGKKPAAGIVEPQATQQHSPPYAPPPLAHPKGPYDERYGYDTVSSGDHHDSQADVRMGGR</sequence>
<keyword evidence="4" id="KW-1185">Reference proteome</keyword>
<dbReference type="VEuPathDB" id="FungiDB:jhhlp_004480"/>
<evidence type="ECO:0000313" key="4">
    <source>
        <dbReference type="Proteomes" id="UP000233524"/>
    </source>
</evidence>
<feature type="compositionally biased region" description="Polar residues" evidence="1">
    <location>
        <begin position="241"/>
        <end position="250"/>
    </location>
</feature>
<dbReference type="EMBL" id="NLAX01000010">
    <property type="protein sequence ID" value="PKS09857.1"/>
    <property type="molecule type" value="Genomic_DNA"/>
</dbReference>
<feature type="compositionally biased region" description="Pro residues" evidence="1">
    <location>
        <begin position="328"/>
        <end position="340"/>
    </location>
</feature>
<protein>
    <recommendedName>
        <fullName evidence="2">PhoD-like phosphatase domain-containing protein</fullName>
    </recommendedName>
</protein>
<dbReference type="InterPro" id="IPR038607">
    <property type="entry name" value="PhoD-like_sf"/>
</dbReference>
<reference evidence="3 4" key="1">
    <citation type="journal article" date="2017" name="G3 (Bethesda)">
        <title>First Draft Genome Sequence of the Pathogenic Fungus Lomentospora prolificans (Formerly Scedosporium prolificans).</title>
        <authorList>
            <person name="Luo R."/>
            <person name="Zimin A."/>
            <person name="Workman R."/>
            <person name="Fan Y."/>
            <person name="Pertea G."/>
            <person name="Grossman N."/>
            <person name="Wear M.P."/>
            <person name="Jia B."/>
            <person name="Miller H."/>
            <person name="Casadevall A."/>
            <person name="Timp W."/>
            <person name="Zhang S.X."/>
            <person name="Salzberg S.L."/>
        </authorList>
    </citation>
    <scope>NUCLEOTIDE SEQUENCE [LARGE SCALE GENOMIC DNA]</scope>
    <source>
        <strain evidence="3 4">JHH-5317</strain>
    </source>
</reference>
<feature type="compositionally biased region" description="Polar residues" evidence="1">
    <location>
        <begin position="11"/>
        <end position="23"/>
    </location>
</feature>
<dbReference type="InParanoid" id="A0A2N3NBT8"/>
<evidence type="ECO:0000259" key="2">
    <source>
        <dbReference type="Pfam" id="PF19050"/>
    </source>
</evidence>
<feature type="compositionally biased region" description="Low complexity" evidence="1">
    <location>
        <begin position="58"/>
        <end position="74"/>
    </location>
</feature>
<feature type="region of interest" description="Disordered" evidence="1">
    <location>
        <begin position="1443"/>
        <end position="1528"/>
    </location>
</feature>
<dbReference type="GO" id="GO:0016020">
    <property type="term" value="C:membrane"/>
    <property type="evidence" value="ECO:0007669"/>
    <property type="project" value="TreeGrafter"/>
</dbReference>
<dbReference type="PANTHER" id="PTHR46689">
    <property type="entry name" value="MEMBRANE PROTEIN, PUTATIVE-RELATED"/>
    <property type="match status" value="1"/>
</dbReference>
<comment type="caution">
    <text evidence="3">The sequence shown here is derived from an EMBL/GenBank/DDBJ whole genome shotgun (WGS) entry which is preliminary data.</text>
</comment>
<feature type="compositionally biased region" description="Polar residues" evidence="1">
    <location>
        <begin position="500"/>
        <end position="538"/>
    </location>
</feature>
<dbReference type="OrthoDB" id="9999821at2759"/>
<proteinExistence type="predicted"/>
<feature type="region of interest" description="Disordered" evidence="1">
    <location>
        <begin position="1"/>
        <end position="485"/>
    </location>
</feature>
<dbReference type="InterPro" id="IPR043904">
    <property type="entry name" value="PhoD_2-like"/>
</dbReference>
<name>A0A2N3NBT8_9PEZI</name>
<feature type="compositionally biased region" description="Basic and acidic residues" evidence="1">
    <location>
        <begin position="584"/>
        <end position="595"/>
    </location>
</feature>
<feature type="compositionally biased region" description="Pro residues" evidence="1">
    <location>
        <begin position="448"/>
        <end position="457"/>
    </location>
</feature>
<feature type="compositionally biased region" description="Basic and acidic residues" evidence="1">
    <location>
        <begin position="475"/>
        <end position="485"/>
    </location>
</feature>
<feature type="compositionally biased region" description="Pro residues" evidence="1">
    <location>
        <begin position="121"/>
        <end position="133"/>
    </location>
</feature>
<evidence type="ECO:0000256" key="1">
    <source>
        <dbReference type="SAM" id="MobiDB-lite"/>
    </source>
</evidence>
<dbReference type="PANTHER" id="PTHR46689:SF1">
    <property type="entry name" value="PHOD-LIKE PHOSPHATASE DOMAIN-CONTAINING PROTEIN"/>
    <property type="match status" value="1"/>
</dbReference>
<feature type="compositionally biased region" description="Polar residues" evidence="1">
    <location>
        <begin position="301"/>
        <end position="310"/>
    </location>
</feature>
<feature type="region of interest" description="Disordered" evidence="1">
    <location>
        <begin position="1599"/>
        <end position="1654"/>
    </location>
</feature>
<feature type="region of interest" description="Disordered" evidence="1">
    <location>
        <begin position="500"/>
        <end position="616"/>
    </location>
</feature>
<dbReference type="Proteomes" id="UP000233524">
    <property type="component" value="Unassembled WGS sequence"/>
</dbReference>
<feature type="compositionally biased region" description="Low complexity" evidence="1">
    <location>
        <begin position="151"/>
        <end position="166"/>
    </location>
</feature>
<dbReference type="STRING" id="41688.A0A2N3NBT8"/>
<dbReference type="Gene3D" id="3.60.21.70">
    <property type="entry name" value="PhoD-like phosphatase"/>
    <property type="match status" value="1"/>
</dbReference>
<dbReference type="Pfam" id="PF19050">
    <property type="entry name" value="PhoD_2"/>
    <property type="match status" value="2"/>
</dbReference>
<feature type="domain" description="PhoD-like phosphatase" evidence="2">
    <location>
        <begin position="1167"/>
        <end position="1325"/>
    </location>
</feature>
<feature type="domain" description="PhoD-like phosphatase" evidence="2">
    <location>
        <begin position="906"/>
        <end position="1158"/>
    </location>
</feature>
<feature type="compositionally biased region" description="Basic and acidic residues" evidence="1">
    <location>
        <begin position="1363"/>
        <end position="1372"/>
    </location>
</feature>